<keyword evidence="6 8" id="KW-1133">Transmembrane helix</keyword>
<evidence type="ECO:0000313" key="11">
    <source>
        <dbReference type="EMBL" id="SIT10709.1"/>
    </source>
</evidence>
<dbReference type="AlphaFoldDB" id="A0A1N7PK03"/>
<dbReference type="PANTHER" id="PTHR30489">
    <property type="entry name" value="LIPOPROTEIN-RELEASING SYSTEM TRANSMEMBRANE PROTEIN LOLE"/>
    <property type="match status" value="1"/>
</dbReference>
<protein>
    <submittedName>
        <fullName evidence="11">Lipoprotein-releasing system permease protein</fullName>
    </submittedName>
</protein>
<dbReference type="InterPro" id="IPR003838">
    <property type="entry name" value="ABC3_permease_C"/>
</dbReference>
<dbReference type="InterPro" id="IPR025857">
    <property type="entry name" value="MacB_PCD"/>
</dbReference>
<reference evidence="12" key="1">
    <citation type="submission" date="2017-01" db="EMBL/GenBank/DDBJ databases">
        <authorList>
            <person name="Varghese N."/>
            <person name="Submissions S."/>
        </authorList>
    </citation>
    <scope>NUCLEOTIDE SEQUENCE [LARGE SCALE GENOMIC DNA]</scope>
    <source>
        <strain evidence="12">DSM 29430</strain>
    </source>
</reference>
<dbReference type="InterPro" id="IPR051447">
    <property type="entry name" value="Lipoprotein-release_system"/>
</dbReference>
<keyword evidence="5 8" id="KW-0812">Transmembrane</keyword>
<dbReference type="EMBL" id="FTOQ01000016">
    <property type="protein sequence ID" value="SIT10709.1"/>
    <property type="molecule type" value="Genomic_DNA"/>
</dbReference>
<organism evidence="11 12">
    <name type="scientific">Roseivivax lentus</name>
    <dbReference type="NCBI Taxonomy" id="633194"/>
    <lineage>
        <taxon>Bacteria</taxon>
        <taxon>Pseudomonadati</taxon>
        <taxon>Pseudomonadota</taxon>
        <taxon>Alphaproteobacteria</taxon>
        <taxon>Rhodobacterales</taxon>
        <taxon>Roseobacteraceae</taxon>
        <taxon>Roseivivax</taxon>
    </lineage>
</organism>
<keyword evidence="12" id="KW-1185">Reference proteome</keyword>
<keyword evidence="7 8" id="KW-0472">Membrane</keyword>
<dbReference type="Pfam" id="PF12704">
    <property type="entry name" value="MacB_PCD"/>
    <property type="match status" value="1"/>
</dbReference>
<keyword evidence="3" id="KW-0813">Transport</keyword>
<evidence type="ECO:0000256" key="8">
    <source>
        <dbReference type="SAM" id="Phobius"/>
    </source>
</evidence>
<evidence type="ECO:0000256" key="5">
    <source>
        <dbReference type="ARBA" id="ARBA00022692"/>
    </source>
</evidence>
<evidence type="ECO:0000256" key="6">
    <source>
        <dbReference type="ARBA" id="ARBA00022989"/>
    </source>
</evidence>
<evidence type="ECO:0000259" key="9">
    <source>
        <dbReference type="Pfam" id="PF02687"/>
    </source>
</evidence>
<name>A0A1N7PK03_9RHOB</name>
<sequence>MARRTAPFAPFEWMIAWRYLRARRAEGGVSVMTWISLIGITLAVFALIATLAVRSGFRAEFVDTILGANAHITVYAAETVTENGVVSRSFTDFEASAAALADVPGVEHAAPVVKGQVMANANGRNSGIEVFGMAASDVQTLPRIVDPETGRGDFARYGEGIAIGSGVARELGLRLGDMVKLISPDGVKTAFGQSPRVKSYEVVYIFSAGRYDIDRTRAYMPFAEAQLYFNRDGQADEIEVIVAEPEAVSDYREAVQAAAGSGAYLWTWQDASGGFLNALEIEDNVMFVILSVLVLIAAMNITSGLIMLVKNKGRDIGILRTMGLTEGAVLRVFFICGAFTGIIGTVAGVILGCIFAIYIDPIFSAVNYVAGGGVWDPSVRGLYQLPAKLELADVLSAVGLSLGLSFIVTIFPARRAARMNPVEALRYE</sequence>
<evidence type="ECO:0000256" key="4">
    <source>
        <dbReference type="ARBA" id="ARBA00022475"/>
    </source>
</evidence>
<evidence type="ECO:0000313" key="12">
    <source>
        <dbReference type="Proteomes" id="UP000186684"/>
    </source>
</evidence>
<feature type="transmembrane region" description="Helical" evidence="8">
    <location>
        <begin position="394"/>
        <end position="413"/>
    </location>
</feature>
<dbReference type="GO" id="GO:0042953">
    <property type="term" value="P:lipoprotein transport"/>
    <property type="evidence" value="ECO:0007669"/>
    <property type="project" value="InterPro"/>
</dbReference>
<evidence type="ECO:0000256" key="1">
    <source>
        <dbReference type="ARBA" id="ARBA00004651"/>
    </source>
</evidence>
<dbReference type="RefSeq" id="WP_076450204.1">
    <property type="nucleotide sequence ID" value="NZ_FTOQ01000016.1"/>
</dbReference>
<gene>
    <name evidence="11" type="ORF">SAMN05421759_11651</name>
</gene>
<dbReference type="InterPro" id="IPR011925">
    <property type="entry name" value="LolCE_TM"/>
</dbReference>
<evidence type="ECO:0000256" key="2">
    <source>
        <dbReference type="ARBA" id="ARBA00005236"/>
    </source>
</evidence>
<accession>A0A1N7PK03</accession>
<comment type="subcellular location">
    <subcellularLocation>
        <location evidence="1">Cell membrane</location>
        <topology evidence="1">Multi-pass membrane protein</topology>
    </subcellularLocation>
</comment>
<evidence type="ECO:0000256" key="3">
    <source>
        <dbReference type="ARBA" id="ARBA00022448"/>
    </source>
</evidence>
<dbReference type="OrthoDB" id="9808461at2"/>
<dbReference type="STRING" id="633194.SAMN05421759_11651"/>
<dbReference type="Proteomes" id="UP000186684">
    <property type="component" value="Unassembled WGS sequence"/>
</dbReference>
<feature type="transmembrane region" description="Helical" evidence="8">
    <location>
        <begin position="31"/>
        <end position="53"/>
    </location>
</feature>
<proteinExistence type="inferred from homology"/>
<keyword evidence="4" id="KW-1003">Cell membrane</keyword>
<feature type="transmembrane region" description="Helical" evidence="8">
    <location>
        <begin position="330"/>
        <end position="359"/>
    </location>
</feature>
<dbReference type="GO" id="GO:0044874">
    <property type="term" value="P:lipoprotein localization to outer membrane"/>
    <property type="evidence" value="ECO:0007669"/>
    <property type="project" value="TreeGrafter"/>
</dbReference>
<feature type="domain" description="ABC3 transporter permease C-terminal" evidence="9">
    <location>
        <begin position="288"/>
        <end position="421"/>
    </location>
</feature>
<evidence type="ECO:0000256" key="7">
    <source>
        <dbReference type="ARBA" id="ARBA00023136"/>
    </source>
</evidence>
<dbReference type="PANTHER" id="PTHR30489:SF0">
    <property type="entry name" value="LIPOPROTEIN-RELEASING SYSTEM TRANSMEMBRANE PROTEIN LOLE"/>
    <property type="match status" value="1"/>
</dbReference>
<keyword evidence="11" id="KW-0449">Lipoprotein</keyword>
<comment type="similarity">
    <text evidence="2">Belongs to the ABC-4 integral membrane protein family. LolC/E subfamily.</text>
</comment>
<dbReference type="NCBIfam" id="TIGR02212">
    <property type="entry name" value="lolCE"/>
    <property type="match status" value="1"/>
</dbReference>
<dbReference type="Pfam" id="PF02687">
    <property type="entry name" value="FtsX"/>
    <property type="match status" value="1"/>
</dbReference>
<dbReference type="GO" id="GO:0098797">
    <property type="term" value="C:plasma membrane protein complex"/>
    <property type="evidence" value="ECO:0007669"/>
    <property type="project" value="TreeGrafter"/>
</dbReference>
<feature type="domain" description="MacB-like periplasmic core" evidence="10">
    <location>
        <begin position="33"/>
        <end position="257"/>
    </location>
</feature>
<feature type="transmembrane region" description="Helical" evidence="8">
    <location>
        <begin position="285"/>
        <end position="309"/>
    </location>
</feature>
<evidence type="ECO:0000259" key="10">
    <source>
        <dbReference type="Pfam" id="PF12704"/>
    </source>
</evidence>